<name>A0A5D0IKU9_9FLAO</name>
<dbReference type="AlphaFoldDB" id="A0A5D0IKU9"/>
<dbReference type="PANTHER" id="PTHR35137">
    <property type="entry name" value="CHROMOPHORE LYASE CRL, CHLOROPLASTIC"/>
    <property type="match status" value="1"/>
</dbReference>
<protein>
    <submittedName>
        <fullName evidence="3">Uncharacterized protein</fullName>
    </submittedName>
</protein>
<organism evidence="3 4">
    <name type="scientific">Seonamhaeicola marinus</name>
    <dbReference type="NCBI Taxonomy" id="1912246"/>
    <lineage>
        <taxon>Bacteria</taxon>
        <taxon>Pseudomonadati</taxon>
        <taxon>Bacteroidota</taxon>
        <taxon>Flavobacteriia</taxon>
        <taxon>Flavobacteriales</taxon>
        <taxon>Flavobacteriaceae</taxon>
    </lineage>
</organism>
<dbReference type="Pfam" id="PF06206">
    <property type="entry name" value="CpeT"/>
    <property type="match status" value="1"/>
</dbReference>
<dbReference type="Proteomes" id="UP000323930">
    <property type="component" value="Unassembled WGS sequence"/>
</dbReference>
<accession>A0A5D0IKU9</accession>
<keyword evidence="2" id="KW-0456">Lyase</keyword>
<dbReference type="InterPro" id="IPR010404">
    <property type="entry name" value="CpcT/CpeT"/>
</dbReference>
<evidence type="ECO:0000313" key="3">
    <source>
        <dbReference type="EMBL" id="TYA84435.1"/>
    </source>
</evidence>
<dbReference type="InterPro" id="IPR038672">
    <property type="entry name" value="CpcT/CpeT_sf"/>
</dbReference>
<sequence>MVKFGLKVQLMWEAHSMFSYQSLDLAILKIRFTLKKSLFLLLIVTIVGCKQKEQAPKIDTELNELFGLMQGSFNSEIQAKADSTYYNISLHMYPIWKDKGNYLYVEQALNSMQNRPYRQRIYEVTRASDSTFKSAIYTLPSDSLWIGKWKTPLAFVSIAPTSIKIRKGCEVILKRLGDNHFKGSTGERSCESSLRGASFATSEVEITSEKVLSWDRGFDSIGNHVWGATKGAYIFNKLN</sequence>
<evidence type="ECO:0000256" key="2">
    <source>
        <dbReference type="ARBA" id="ARBA00023239"/>
    </source>
</evidence>
<comment type="similarity">
    <text evidence="1">Belongs to the CpcT/CpeT biliprotein lyase family.</text>
</comment>
<comment type="caution">
    <text evidence="3">The sequence shown here is derived from an EMBL/GenBank/DDBJ whole genome shotgun (WGS) entry which is preliminary data.</text>
</comment>
<reference evidence="3 4" key="1">
    <citation type="submission" date="2019-08" db="EMBL/GenBank/DDBJ databases">
        <title>Seonamhaeicola sediminis sp. nov., isolated from marine sediment.</title>
        <authorList>
            <person name="Cao W.R."/>
        </authorList>
    </citation>
    <scope>NUCLEOTIDE SEQUENCE [LARGE SCALE GENOMIC DNA]</scope>
    <source>
        <strain evidence="3 4">B011</strain>
    </source>
</reference>
<dbReference type="PANTHER" id="PTHR35137:SF1">
    <property type="entry name" value="CHROMOPHORE LYASE CRL, CHLOROPLASTIC"/>
    <property type="match status" value="1"/>
</dbReference>
<dbReference type="EMBL" id="VSDQ01000409">
    <property type="protein sequence ID" value="TYA84435.1"/>
    <property type="molecule type" value="Genomic_DNA"/>
</dbReference>
<proteinExistence type="inferred from homology"/>
<gene>
    <name evidence="3" type="ORF">FUA24_07260</name>
</gene>
<dbReference type="Gene3D" id="2.40.128.590">
    <property type="entry name" value="CpcT/CpeT domain"/>
    <property type="match status" value="1"/>
</dbReference>
<evidence type="ECO:0000256" key="1">
    <source>
        <dbReference type="ARBA" id="ARBA00008206"/>
    </source>
</evidence>
<evidence type="ECO:0000313" key="4">
    <source>
        <dbReference type="Proteomes" id="UP000323930"/>
    </source>
</evidence>
<keyword evidence="4" id="KW-1185">Reference proteome</keyword>
<dbReference type="GO" id="GO:0016829">
    <property type="term" value="F:lyase activity"/>
    <property type="evidence" value="ECO:0007669"/>
    <property type="project" value="UniProtKB-KW"/>
</dbReference>
<dbReference type="CDD" id="cd16338">
    <property type="entry name" value="CpcT"/>
    <property type="match status" value="1"/>
</dbReference>
<dbReference type="OrthoDB" id="1159708at2"/>